<comment type="caution">
    <text evidence="4">The sequence shown here is derived from an EMBL/GenBank/DDBJ whole genome shotgun (WGS) entry which is preliminary data.</text>
</comment>
<evidence type="ECO:0000313" key="5">
    <source>
        <dbReference type="Proteomes" id="UP000677244"/>
    </source>
</evidence>
<evidence type="ECO:0000259" key="3">
    <source>
        <dbReference type="Pfam" id="PF16344"/>
    </source>
</evidence>
<proteinExistence type="predicted"/>
<dbReference type="Pfam" id="PF04773">
    <property type="entry name" value="FecR"/>
    <property type="match status" value="1"/>
</dbReference>
<dbReference type="Gene3D" id="3.55.50.30">
    <property type="match status" value="1"/>
</dbReference>
<dbReference type="Pfam" id="PF16344">
    <property type="entry name" value="FecR_C"/>
    <property type="match status" value="1"/>
</dbReference>
<keyword evidence="1" id="KW-1133">Transmembrane helix</keyword>
<gene>
    <name evidence="4" type="ORF">J7I42_33330</name>
</gene>
<keyword evidence="1" id="KW-0472">Membrane</keyword>
<keyword evidence="1" id="KW-0812">Transmembrane</keyword>
<evidence type="ECO:0000259" key="2">
    <source>
        <dbReference type="Pfam" id="PF04773"/>
    </source>
</evidence>
<evidence type="ECO:0000256" key="1">
    <source>
        <dbReference type="SAM" id="Phobius"/>
    </source>
</evidence>
<reference evidence="4 5" key="1">
    <citation type="submission" date="2021-03" db="EMBL/GenBank/DDBJ databases">
        <title>Assistant Professor.</title>
        <authorList>
            <person name="Huq M.A."/>
        </authorList>
    </citation>
    <scope>NUCLEOTIDE SEQUENCE [LARGE SCALE GENOMIC DNA]</scope>
    <source>
        <strain evidence="4 5">MAH-29</strain>
    </source>
</reference>
<feature type="domain" description="FecR protein" evidence="2">
    <location>
        <begin position="168"/>
        <end position="258"/>
    </location>
</feature>
<sequence length="387" mass="43623">MKNPDINSIDDLLANELFRKWILEKDEAAAIFWSQWIEQNPARLEWVAAAKAIIETLTESDKQLTDLEINREADLIQQKLLSLNPAMYDDEEPGYLETYNNGKELGSKGILFLPRTRGTRHLVGIAASLLMIAGVYWYYNNKPRPLPINAYKAFMQETKHKSFEYKNNSDGEQHIVLSDGSEVVLEKNSRLTYAANFSSGKREVYLEGNAFFNITRNPERPFIVYTQTIVTKVLGTSFYVKAMSSDETASVVVKTGKVSVFKRENFTSTDAGSPTLKGMVVTPNQQVVYDITNEQMNKSLVEKPAIAPQTTYSFDFDDTPAIEVFNRLQAAYGVPILIDEEVLKTCTIAASLGNEPFYEKLRIICKIINATYEVIDGTVVINTRGCK</sequence>
<organism evidence="4 5">
    <name type="scientific">Niastella soli</name>
    <dbReference type="NCBI Taxonomy" id="2821487"/>
    <lineage>
        <taxon>Bacteria</taxon>
        <taxon>Pseudomonadati</taxon>
        <taxon>Bacteroidota</taxon>
        <taxon>Chitinophagia</taxon>
        <taxon>Chitinophagales</taxon>
        <taxon>Chitinophagaceae</taxon>
        <taxon>Niastella</taxon>
    </lineage>
</organism>
<dbReference type="PANTHER" id="PTHR30273">
    <property type="entry name" value="PERIPLASMIC SIGNAL SENSOR AND SIGMA FACTOR ACTIVATOR FECR-RELATED"/>
    <property type="match status" value="1"/>
</dbReference>
<feature type="transmembrane region" description="Helical" evidence="1">
    <location>
        <begin position="122"/>
        <end position="139"/>
    </location>
</feature>
<dbReference type="InterPro" id="IPR006860">
    <property type="entry name" value="FecR"/>
</dbReference>
<dbReference type="EMBL" id="JAGHKO010000024">
    <property type="protein sequence ID" value="MBO9205218.1"/>
    <property type="molecule type" value="Genomic_DNA"/>
</dbReference>
<dbReference type="Proteomes" id="UP000677244">
    <property type="component" value="Unassembled WGS sequence"/>
</dbReference>
<accession>A0ABS3Z4Z9</accession>
<evidence type="ECO:0000313" key="4">
    <source>
        <dbReference type="EMBL" id="MBO9205218.1"/>
    </source>
</evidence>
<name>A0ABS3Z4Z9_9BACT</name>
<dbReference type="InterPro" id="IPR012373">
    <property type="entry name" value="Ferrdict_sens_TM"/>
</dbReference>
<dbReference type="InterPro" id="IPR032508">
    <property type="entry name" value="FecR_C"/>
</dbReference>
<keyword evidence="5" id="KW-1185">Reference proteome</keyword>
<dbReference type="PANTHER" id="PTHR30273:SF2">
    <property type="entry name" value="PROTEIN FECR"/>
    <property type="match status" value="1"/>
</dbReference>
<protein>
    <submittedName>
        <fullName evidence="4">FecR family protein</fullName>
    </submittedName>
</protein>
<dbReference type="Gene3D" id="2.60.120.1440">
    <property type="match status" value="1"/>
</dbReference>
<feature type="domain" description="Protein FecR C-terminal" evidence="3">
    <location>
        <begin position="314"/>
        <end position="381"/>
    </location>
</feature>
<dbReference type="RefSeq" id="WP_209144580.1">
    <property type="nucleotide sequence ID" value="NZ_JAGHKO010000024.1"/>
</dbReference>